<dbReference type="KEGG" id="bgv:CAL12_18965"/>
<dbReference type="Gene3D" id="1.10.150.240">
    <property type="entry name" value="Putative phosphatase, domain 2"/>
    <property type="match status" value="1"/>
</dbReference>
<dbReference type="Gene3D" id="3.40.50.1000">
    <property type="entry name" value="HAD superfamily/HAD-like"/>
    <property type="match status" value="1"/>
</dbReference>
<evidence type="ECO:0000256" key="1">
    <source>
        <dbReference type="ARBA" id="ARBA00022723"/>
    </source>
</evidence>
<dbReference type="SFLD" id="SFLDG01129">
    <property type="entry name" value="C1.5:_HAD__Beta-PGM__Phosphata"/>
    <property type="match status" value="1"/>
</dbReference>
<dbReference type="InterPro" id="IPR041492">
    <property type="entry name" value="HAD_2"/>
</dbReference>
<dbReference type="SUPFAM" id="SSF56784">
    <property type="entry name" value="HAD-like"/>
    <property type="match status" value="1"/>
</dbReference>
<dbReference type="GO" id="GO:0005829">
    <property type="term" value="C:cytosol"/>
    <property type="evidence" value="ECO:0007669"/>
    <property type="project" value="TreeGrafter"/>
</dbReference>
<proteinExistence type="predicted"/>
<protein>
    <submittedName>
        <fullName evidence="5">Phosphoglycolate phosphatase</fullName>
    </submittedName>
</protein>
<evidence type="ECO:0000256" key="2">
    <source>
        <dbReference type="ARBA" id="ARBA00022801"/>
    </source>
</evidence>
<dbReference type="InterPro" id="IPR050155">
    <property type="entry name" value="HAD-like_hydrolase_sf"/>
</dbReference>
<dbReference type="Pfam" id="PF13419">
    <property type="entry name" value="HAD_2"/>
    <property type="match status" value="1"/>
</dbReference>
<gene>
    <name evidence="5" type="ORF">CAL12_18965</name>
</gene>
<dbReference type="GO" id="GO:0008967">
    <property type="term" value="F:phosphoglycolate phosphatase activity"/>
    <property type="evidence" value="ECO:0007669"/>
    <property type="project" value="TreeGrafter"/>
</dbReference>
<dbReference type="InterPro" id="IPR023198">
    <property type="entry name" value="PGP-like_dom2"/>
</dbReference>
<dbReference type="NCBIfam" id="TIGR01509">
    <property type="entry name" value="HAD-SF-IA-v3"/>
    <property type="match status" value="1"/>
</dbReference>
<dbReference type="PANTHER" id="PTHR43434:SF23">
    <property type="entry name" value="PHOSPHOGLYCOLATE PHOSPHATASE"/>
    <property type="match status" value="1"/>
</dbReference>
<keyword evidence="4" id="KW-0119">Carbohydrate metabolism</keyword>
<keyword evidence="1" id="KW-0479">Metal-binding</keyword>
<dbReference type="PANTHER" id="PTHR43434">
    <property type="entry name" value="PHOSPHOGLYCOLATE PHOSPHATASE"/>
    <property type="match status" value="1"/>
</dbReference>
<keyword evidence="3" id="KW-0460">Magnesium</keyword>
<dbReference type="GO" id="GO:0006281">
    <property type="term" value="P:DNA repair"/>
    <property type="evidence" value="ECO:0007669"/>
    <property type="project" value="TreeGrafter"/>
</dbReference>
<dbReference type="EMBL" id="CP021108">
    <property type="protein sequence ID" value="ARP82694.1"/>
    <property type="molecule type" value="Genomic_DNA"/>
</dbReference>
<name>A0A1W6YNV7_9BORD</name>
<evidence type="ECO:0000256" key="4">
    <source>
        <dbReference type="ARBA" id="ARBA00023277"/>
    </source>
</evidence>
<dbReference type="AlphaFoldDB" id="A0A1W6YNV7"/>
<evidence type="ECO:0000256" key="3">
    <source>
        <dbReference type="ARBA" id="ARBA00022842"/>
    </source>
</evidence>
<dbReference type="Proteomes" id="UP000194151">
    <property type="component" value="Chromosome"/>
</dbReference>
<dbReference type="InterPro" id="IPR036412">
    <property type="entry name" value="HAD-like_sf"/>
</dbReference>
<dbReference type="STRING" id="1416806.CAL12_18965"/>
<dbReference type="GO" id="GO:0046872">
    <property type="term" value="F:metal ion binding"/>
    <property type="evidence" value="ECO:0007669"/>
    <property type="project" value="UniProtKB-KW"/>
</dbReference>
<evidence type="ECO:0000313" key="6">
    <source>
        <dbReference type="Proteomes" id="UP000194151"/>
    </source>
</evidence>
<dbReference type="RefSeq" id="WP_086066053.1">
    <property type="nucleotide sequence ID" value="NZ_CP021108.1"/>
</dbReference>
<accession>A0A1W6YNV7</accession>
<dbReference type="SFLD" id="SFLDS00003">
    <property type="entry name" value="Haloacid_Dehalogenase"/>
    <property type="match status" value="1"/>
</dbReference>
<organism evidence="5 6">
    <name type="scientific">Bordetella genomosp. 8</name>
    <dbReference type="NCBI Taxonomy" id="1416806"/>
    <lineage>
        <taxon>Bacteria</taxon>
        <taxon>Pseudomonadati</taxon>
        <taxon>Pseudomonadota</taxon>
        <taxon>Betaproteobacteria</taxon>
        <taxon>Burkholderiales</taxon>
        <taxon>Alcaligenaceae</taxon>
        <taxon>Bordetella</taxon>
    </lineage>
</organism>
<dbReference type="OrthoDB" id="9776368at2"/>
<sequence>MSALILFDFDGTLADTAPDLAAAANRQRERRGLDPMPYELLRPVASQGARGLLRVALGMMPDHPEFDATRTLFLADYAASSTVHTRLFPGIRELLADIRRRGHAWGIVTNKVTHLTLPIVEFLGLMDETAALVCGDTAPRSKPYPDPLLHAAREAGYDTDRCVYVGDDLRDVQAAHAAGMPAIAAGYGYLGGDHDITLWEADARADTPDALWDAIESVLPVRARPATP</sequence>
<dbReference type="NCBIfam" id="TIGR01549">
    <property type="entry name" value="HAD-SF-IA-v1"/>
    <property type="match status" value="1"/>
</dbReference>
<dbReference type="InterPro" id="IPR006439">
    <property type="entry name" value="HAD-SF_hydro_IA"/>
</dbReference>
<reference evidence="5 6" key="1">
    <citation type="submission" date="2017-05" db="EMBL/GenBank/DDBJ databases">
        <title>Complete and WGS of Bordetella genogroups.</title>
        <authorList>
            <person name="Spilker T."/>
            <person name="LiPuma J."/>
        </authorList>
    </citation>
    <scope>NUCLEOTIDE SEQUENCE [LARGE SCALE GENOMIC DNA]</scope>
    <source>
        <strain evidence="5 6">AU19157</strain>
    </source>
</reference>
<keyword evidence="2" id="KW-0378">Hydrolase</keyword>
<evidence type="ECO:0000313" key="5">
    <source>
        <dbReference type="EMBL" id="ARP82694.1"/>
    </source>
</evidence>
<keyword evidence="6" id="KW-1185">Reference proteome</keyword>
<dbReference type="InterPro" id="IPR023214">
    <property type="entry name" value="HAD_sf"/>
</dbReference>